<dbReference type="CDD" id="cd14824">
    <property type="entry name" value="Longin"/>
    <property type="match status" value="1"/>
</dbReference>
<dbReference type="InterPro" id="IPR011012">
    <property type="entry name" value="Longin-like_dom_sf"/>
</dbReference>
<evidence type="ECO:0000256" key="2">
    <source>
        <dbReference type="ARBA" id="ARBA00023136"/>
    </source>
</evidence>
<dbReference type="PANTHER" id="PTHR21136">
    <property type="entry name" value="SNARE PROTEINS"/>
    <property type="match status" value="1"/>
</dbReference>
<evidence type="ECO:0000313" key="6">
    <source>
        <dbReference type="EMBL" id="CAG9791867.1"/>
    </source>
</evidence>
<protein>
    <recommendedName>
        <fullName evidence="5">Longin domain-containing protein</fullName>
    </recommendedName>
</protein>
<dbReference type="SUPFAM" id="SSF64356">
    <property type="entry name" value="SNARE-like"/>
    <property type="match status" value="1"/>
</dbReference>
<feature type="domain" description="Longin" evidence="5">
    <location>
        <begin position="7"/>
        <end position="113"/>
    </location>
</feature>
<feature type="transmembrane region" description="Helical" evidence="4">
    <location>
        <begin position="171"/>
        <end position="188"/>
    </location>
</feature>
<evidence type="ECO:0000256" key="3">
    <source>
        <dbReference type="ARBA" id="ARBA00046280"/>
    </source>
</evidence>
<dbReference type="GO" id="GO:0031201">
    <property type="term" value="C:SNARE complex"/>
    <property type="evidence" value="ECO:0007669"/>
    <property type="project" value="TreeGrafter"/>
</dbReference>
<sequence length="213" mass="24508">MAIIFSAVARDDNILTKFASCEGNFTEIMQQVLSKIPFCNDKMTYLHGHYLFHYIVVDKHCYFCITDKLCQRSRAFLFLNEIRRRFVNKGKGEFTSILADEMYRYSLDYNTITIRKGEIDELNKIGVDSSESLLGEKILLVNNPDNLTFSTITYVGKAPQEIVVTLKESKMCFIIVVIIVLALGITIFIFSPKFSIALIIVLLFYLYQSFLKT</sequence>
<dbReference type="Proteomes" id="UP001153714">
    <property type="component" value="Chromosome 4"/>
</dbReference>
<reference evidence="6" key="1">
    <citation type="submission" date="2021-12" db="EMBL/GenBank/DDBJ databases">
        <authorList>
            <person name="King R."/>
        </authorList>
    </citation>
    <scope>NUCLEOTIDE SEQUENCE</scope>
</reference>
<dbReference type="PROSITE" id="PS50859">
    <property type="entry name" value="LONGIN"/>
    <property type="match status" value="1"/>
</dbReference>
<dbReference type="GO" id="GO:0000149">
    <property type="term" value="F:SNARE binding"/>
    <property type="evidence" value="ECO:0007669"/>
    <property type="project" value="TreeGrafter"/>
</dbReference>
<keyword evidence="4" id="KW-0812">Transmembrane</keyword>
<comment type="subcellular location">
    <subcellularLocation>
        <location evidence="3">Endomembrane system</location>
        <topology evidence="3">Single-pass type IV membrane protein</topology>
    </subcellularLocation>
</comment>
<dbReference type="InterPro" id="IPR010908">
    <property type="entry name" value="Longin_dom"/>
</dbReference>
<keyword evidence="7" id="KW-1185">Reference proteome</keyword>
<evidence type="ECO:0000313" key="7">
    <source>
        <dbReference type="Proteomes" id="UP001153714"/>
    </source>
</evidence>
<keyword evidence="4" id="KW-1133">Transmembrane helix</keyword>
<dbReference type="AlphaFoldDB" id="A0A9N9R8X4"/>
<dbReference type="GO" id="GO:0006887">
    <property type="term" value="P:exocytosis"/>
    <property type="evidence" value="ECO:0007669"/>
    <property type="project" value="TreeGrafter"/>
</dbReference>
<dbReference type="GO" id="GO:0012505">
    <property type="term" value="C:endomembrane system"/>
    <property type="evidence" value="ECO:0007669"/>
    <property type="project" value="UniProtKB-SubCell"/>
</dbReference>
<organism evidence="6 7">
    <name type="scientific">Diatraea saccharalis</name>
    <name type="common">sugarcane borer</name>
    <dbReference type="NCBI Taxonomy" id="40085"/>
    <lineage>
        <taxon>Eukaryota</taxon>
        <taxon>Metazoa</taxon>
        <taxon>Ecdysozoa</taxon>
        <taxon>Arthropoda</taxon>
        <taxon>Hexapoda</taxon>
        <taxon>Insecta</taxon>
        <taxon>Pterygota</taxon>
        <taxon>Neoptera</taxon>
        <taxon>Endopterygota</taxon>
        <taxon>Lepidoptera</taxon>
        <taxon>Glossata</taxon>
        <taxon>Ditrysia</taxon>
        <taxon>Pyraloidea</taxon>
        <taxon>Crambidae</taxon>
        <taxon>Crambinae</taxon>
        <taxon>Diatraea</taxon>
    </lineage>
</organism>
<feature type="transmembrane region" description="Helical" evidence="4">
    <location>
        <begin position="194"/>
        <end position="211"/>
    </location>
</feature>
<dbReference type="GO" id="GO:0006906">
    <property type="term" value="P:vesicle fusion"/>
    <property type="evidence" value="ECO:0007669"/>
    <property type="project" value="TreeGrafter"/>
</dbReference>
<dbReference type="InterPro" id="IPR051097">
    <property type="entry name" value="Synaptobrevin-like_transport"/>
</dbReference>
<dbReference type="EMBL" id="OU893335">
    <property type="protein sequence ID" value="CAG9791867.1"/>
    <property type="molecule type" value="Genomic_DNA"/>
</dbReference>
<accession>A0A9N9R8X4</accession>
<dbReference type="OrthoDB" id="248747at2759"/>
<dbReference type="PANTHER" id="PTHR21136:SF179">
    <property type="entry name" value="VESICLE ASSOCIATED MEMBRANE PROTEIN 7-RELATED"/>
    <property type="match status" value="1"/>
</dbReference>
<name>A0A9N9R8X4_9NEOP</name>
<evidence type="ECO:0000256" key="1">
    <source>
        <dbReference type="ARBA" id="ARBA00008025"/>
    </source>
</evidence>
<comment type="similarity">
    <text evidence="1">Belongs to the synaptobrevin family.</text>
</comment>
<dbReference type="Pfam" id="PF13774">
    <property type="entry name" value="Longin"/>
    <property type="match status" value="1"/>
</dbReference>
<dbReference type="GO" id="GO:0005484">
    <property type="term" value="F:SNAP receptor activity"/>
    <property type="evidence" value="ECO:0007669"/>
    <property type="project" value="TreeGrafter"/>
</dbReference>
<evidence type="ECO:0000256" key="4">
    <source>
        <dbReference type="SAM" id="Phobius"/>
    </source>
</evidence>
<gene>
    <name evidence="6" type="ORF">DIATSA_LOCUS9452</name>
</gene>
<proteinExistence type="inferred from homology"/>
<dbReference type="Gene3D" id="3.30.450.50">
    <property type="entry name" value="Longin domain"/>
    <property type="match status" value="1"/>
</dbReference>
<keyword evidence="2 4" id="KW-0472">Membrane</keyword>
<reference evidence="6" key="2">
    <citation type="submission" date="2022-10" db="EMBL/GenBank/DDBJ databases">
        <authorList>
            <consortium name="ENA_rothamsted_submissions"/>
            <consortium name="culmorum"/>
            <person name="King R."/>
        </authorList>
    </citation>
    <scope>NUCLEOTIDE SEQUENCE</scope>
</reference>
<dbReference type="SMART" id="SM01270">
    <property type="entry name" value="Longin"/>
    <property type="match status" value="1"/>
</dbReference>
<evidence type="ECO:0000259" key="5">
    <source>
        <dbReference type="PROSITE" id="PS50859"/>
    </source>
</evidence>